<dbReference type="Pfam" id="PF13459">
    <property type="entry name" value="Fer4_15"/>
    <property type="match status" value="1"/>
</dbReference>
<comment type="caution">
    <text evidence="7">The sequence shown here is derived from an EMBL/GenBank/DDBJ whole genome shotgun (WGS) entry which is preliminary data.</text>
</comment>
<keyword evidence="3" id="KW-0249">Electron transport</keyword>
<dbReference type="InterPro" id="IPR017896">
    <property type="entry name" value="4Fe4S_Fe-S-bd"/>
</dbReference>
<evidence type="ECO:0000256" key="2">
    <source>
        <dbReference type="ARBA" id="ARBA00022723"/>
    </source>
</evidence>
<dbReference type="GO" id="GO:0046872">
    <property type="term" value="F:metal ion binding"/>
    <property type="evidence" value="ECO:0007669"/>
    <property type="project" value="UniProtKB-KW"/>
</dbReference>
<proteinExistence type="predicted"/>
<dbReference type="InterPro" id="IPR051269">
    <property type="entry name" value="Fe-S_cluster_ET"/>
</dbReference>
<dbReference type="EMBL" id="PFVJ01000005">
    <property type="protein sequence ID" value="PJA90484.1"/>
    <property type="molecule type" value="Genomic_DNA"/>
</dbReference>
<evidence type="ECO:0000256" key="1">
    <source>
        <dbReference type="ARBA" id="ARBA00022448"/>
    </source>
</evidence>
<dbReference type="PANTHER" id="PTHR36923:SF3">
    <property type="entry name" value="FERREDOXIN"/>
    <property type="match status" value="1"/>
</dbReference>
<dbReference type="PROSITE" id="PS51379">
    <property type="entry name" value="4FE4S_FER_2"/>
    <property type="match status" value="1"/>
</dbReference>
<dbReference type="Gene3D" id="3.30.70.20">
    <property type="match status" value="1"/>
</dbReference>
<dbReference type="PANTHER" id="PTHR36923">
    <property type="entry name" value="FERREDOXIN"/>
    <property type="match status" value="1"/>
</dbReference>
<protein>
    <submittedName>
        <fullName evidence="7">Ferredoxin</fullName>
    </submittedName>
</protein>
<dbReference type="GO" id="GO:0051536">
    <property type="term" value="F:iron-sulfur cluster binding"/>
    <property type="evidence" value="ECO:0007669"/>
    <property type="project" value="UniProtKB-KW"/>
</dbReference>
<dbReference type="SUPFAM" id="SSF54862">
    <property type="entry name" value="4Fe-4S ferredoxins"/>
    <property type="match status" value="1"/>
</dbReference>
<reference evidence="8" key="1">
    <citation type="submission" date="2017-09" db="EMBL/GenBank/DDBJ databases">
        <title>Depth-based differentiation of microbial function through sediment-hosted aquifers and enrichment of novel symbionts in the deep terrestrial subsurface.</title>
        <authorList>
            <person name="Probst A.J."/>
            <person name="Ladd B."/>
            <person name="Jarett J.K."/>
            <person name="Geller-Mcgrath D.E."/>
            <person name="Sieber C.M.K."/>
            <person name="Emerson J.B."/>
            <person name="Anantharaman K."/>
            <person name="Thomas B.C."/>
            <person name="Malmstrom R."/>
            <person name="Stieglmeier M."/>
            <person name="Klingl A."/>
            <person name="Woyke T."/>
            <person name="Ryan C.M."/>
            <person name="Banfield J.F."/>
        </authorList>
    </citation>
    <scope>NUCLEOTIDE SEQUENCE [LARGE SCALE GENOMIC DNA]</scope>
</reference>
<sequence length="80" mass="8948">MSKIIQNKENCIGCNSCVEYAPDYWEIGEDGKATLKRSINKNGHQILDVNDFELEKNKLAADACPMSCIQIVDDKGKITK</sequence>
<name>A0A2M7Z7Z8_9BACT</name>
<feature type="domain" description="4Fe-4S ferredoxin-type" evidence="6">
    <location>
        <begin position="2"/>
        <end position="30"/>
    </location>
</feature>
<gene>
    <name evidence="7" type="ORF">CO137_00175</name>
</gene>
<organism evidence="7 8">
    <name type="scientific">Candidatus Magasanikbacteria bacterium CG_4_9_14_3_um_filter_32_9</name>
    <dbReference type="NCBI Taxonomy" id="1974644"/>
    <lineage>
        <taxon>Bacteria</taxon>
        <taxon>Candidatus Magasanikiibacteriota</taxon>
    </lineage>
</organism>
<keyword evidence="2" id="KW-0479">Metal-binding</keyword>
<evidence type="ECO:0000256" key="3">
    <source>
        <dbReference type="ARBA" id="ARBA00022982"/>
    </source>
</evidence>
<dbReference type="AlphaFoldDB" id="A0A2M7Z7Z8"/>
<keyword evidence="5" id="KW-0411">Iron-sulfur</keyword>
<evidence type="ECO:0000313" key="8">
    <source>
        <dbReference type="Proteomes" id="UP000230843"/>
    </source>
</evidence>
<keyword evidence="1" id="KW-0813">Transport</keyword>
<dbReference type="Proteomes" id="UP000230843">
    <property type="component" value="Unassembled WGS sequence"/>
</dbReference>
<accession>A0A2M7Z7Z8</accession>
<evidence type="ECO:0000256" key="4">
    <source>
        <dbReference type="ARBA" id="ARBA00023004"/>
    </source>
</evidence>
<evidence type="ECO:0000256" key="5">
    <source>
        <dbReference type="ARBA" id="ARBA00023014"/>
    </source>
</evidence>
<evidence type="ECO:0000259" key="6">
    <source>
        <dbReference type="PROSITE" id="PS51379"/>
    </source>
</evidence>
<evidence type="ECO:0000313" key="7">
    <source>
        <dbReference type="EMBL" id="PJA90484.1"/>
    </source>
</evidence>
<keyword evidence="4" id="KW-0408">Iron</keyword>